<evidence type="ECO:0000313" key="5">
    <source>
        <dbReference type="Proteomes" id="UP000216913"/>
    </source>
</evidence>
<proteinExistence type="inferred from homology"/>
<dbReference type="Pfam" id="PF02810">
    <property type="entry name" value="SEC-C"/>
    <property type="match status" value="1"/>
</dbReference>
<keyword evidence="5" id="KW-1185">Reference proteome</keyword>
<dbReference type="HAMAP" id="MF_00612">
    <property type="entry name" value="UPF0225"/>
    <property type="match status" value="1"/>
</dbReference>
<evidence type="ECO:0000313" key="4">
    <source>
        <dbReference type="EMBL" id="OZI50366.1"/>
    </source>
</evidence>
<dbReference type="InterPro" id="IPR032710">
    <property type="entry name" value="NTF2-like_dom_sf"/>
</dbReference>
<dbReference type="PANTHER" id="PTHR33747:SF1">
    <property type="entry name" value="ADENYLATE CYCLASE-ASSOCIATED CAP C-TERMINAL DOMAIN-CONTAINING PROTEIN"/>
    <property type="match status" value="1"/>
</dbReference>
<comment type="caution">
    <text evidence="4">The sequence shown here is derived from an EMBL/GenBank/DDBJ whole genome shotgun (WGS) entry which is preliminary data.</text>
</comment>
<reference evidence="4 5" key="1">
    <citation type="submission" date="2017-05" db="EMBL/GenBank/DDBJ databases">
        <title>Complete and WGS of Bordetella genogroups.</title>
        <authorList>
            <person name="Spilker T."/>
            <person name="LiPuma J."/>
        </authorList>
    </citation>
    <scope>NUCLEOTIDE SEQUENCE [LARGE SCALE GENOMIC DNA]</scope>
    <source>
        <strain evidence="4 5">AU10456</strain>
    </source>
</reference>
<dbReference type="PANTHER" id="PTHR33747">
    <property type="entry name" value="UPF0225 PROTEIN SCO1677"/>
    <property type="match status" value="1"/>
</dbReference>
<organism evidence="4 5">
    <name type="scientific">Bordetella genomosp. 5</name>
    <dbReference type="NCBI Taxonomy" id="1395608"/>
    <lineage>
        <taxon>Bacteria</taxon>
        <taxon>Pseudomonadati</taxon>
        <taxon>Pseudomonadota</taxon>
        <taxon>Betaproteobacteria</taxon>
        <taxon>Burkholderiales</taxon>
        <taxon>Alcaligenaceae</taxon>
        <taxon>Bordetella</taxon>
    </lineage>
</organism>
<gene>
    <name evidence="4" type="ORF">CAL25_13735</name>
</gene>
<name>A0A261TL42_9BORD</name>
<accession>A0A261TL42</accession>
<dbReference type="Pfam" id="PF17775">
    <property type="entry name" value="YchJ_M-like"/>
    <property type="match status" value="1"/>
</dbReference>
<dbReference type="Proteomes" id="UP000216913">
    <property type="component" value="Unassembled WGS sequence"/>
</dbReference>
<dbReference type="Gene3D" id="3.10.450.50">
    <property type="match status" value="1"/>
</dbReference>
<evidence type="ECO:0000259" key="3">
    <source>
        <dbReference type="Pfam" id="PF17775"/>
    </source>
</evidence>
<dbReference type="OrthoDB" id="21421at2"/>
<dbReference type="InterPro" id="IPR048469">
    <property type="entry name" value="YchJ-like_M"/>
</dbReference>
<sequence length="130" mass="14773">MSSSSTACPCDLGKDYQACCGRWHQGPLALQAPDAPTLMRSRYSAFVLDEIAYLLATWHPDTRPSELEPNASDLKWLGLEVKRSAQTDADHAVVEFVARCRQAGRATRMHETSRFERIDGRWYYLDGEHR</sequence>
<dbReference type="AlphaFoldDB" id="A0A261TL42"/>
<comment type="similarity">
    <text evidence="1 2">Belongs to the UPF0225 family.</text>
</comment>
<dbReference type="InterPro" id="IPR004027">
    <property type="entry name" value="SEC_C_motif"/>
</dbReference>
<evidence type="ECO:0000256" key="1">
    <source>
        <dbReference type="ARBA" id="ARBA00010839"/>
    </source>
</evidence>
<evidence type="ECO:0000256" key="2">
    <source>
        <dbReference type="HAMAP-Rule" id="MF_00612"/>
    </source>
</evidence>
<dbReference type="SUPFAM" id="SSF54427">
    <property type="entry name" value="NTF2-like"/>
    <property type="match status" value="1"/>
</dbReference>
<feature type="domain" description="YchJ-like middle NTF2-like" evidence="3">
    <location>
        <begin position="35"/>
        <end position="127"/>
    </location>
</feature>
<protein>
    <recommendedName>
        <fullName evidence="2">UPF0225 protein CAL25_13735</fullName>
    </recommendedName>
</protein>
<dbReference type="EMBL" id="NEVP01000007">
    <property type="protein sequence ID" value="OZI50366.1"/>
    <property type="molecule type" value="Genomic_DNA"/>
</dbReference>
<dbReference type="InterPro" id="IPR023006">
    <property type="entry name" value="YchJ-like"/>
</dbReference>